<keyword evidence="4" id="KW-0804">Transcription</keyword>
<dbReference type="PANTHER" id="PTHR30346:SF0">
    <property type="entry name" value="HCA OPERON TRANSCRIPTIONAL ACTIVATOR HCAR"/>
    <property type="match status" value="1"/>
</dbReference>
<dbReference type="InterPro" id="IPR000847">
    <property type="entry name" value="LysR_HTH_N"/>
</dbReference>
<accession>A0A285PJT1</accession>
<dbReference type="Proteomes" id="UP000219439">
    <property type="component" value="Unassembled WGS sequence"/>
</dbReference>
<keyword evidence="7" id="KW-1185">Reference proteome</keyword>
<dbReference type="PANTHER" id="PTHR30346">
    <property type="entry name" value="TRANSCRIPTIONAL DUAL REGULATOR HCAR-RELATED"/>
    <property type="match status" value="1"/>
</dbReference>
<evidence type="ECO:0000313" key="7">
    <source>
        <dbReference type="Proteomes" id="UP000219439"/>
    </source>
</evidence>
<dbReference type="RefSeq" id="WP_097154725.1">
    <property type="nucleotide sequence ID" value="NZ_OBEL01000004.1"/>
</dbReference>
<dbReference type="SUPFAM" id="SSF53850">
    <property type="entry name" value="Periplasmic binding protein-like II"/>
    <property type="match status" value="1"/>
</dbReference>
<evidence type="ECO:0000313" key="6">
    <source>
        <dbReference type="EMBL" id="SNZ20376.1"/>
    </source>
</evidence>
<reference evidence="6 7" key="1">
    <citation type="submission" date="2017-09" db="EMBL/GenBank/DDBJ databases">
        <authorList>
            <person name="Ehlers B."/>
            <person name="Leendertz F.H."/>
        </authorList>
    </citation>
    <scope>NUCLEOTIDE SEQUENCE [LARGE SCALE GENOMIC DNA]</scope>
    <source>
        <strain evidence="6 7">DSM 18289</strain>
    </source>
</reference>
<feature type="domain" description="HTH lysR-type" evidence="5">
    <location>
        <begin position="3"/>
        <end position="60"/>
    </location>
</feature>
<dbReference type="PRINTS" id="PR00039">
    <property type="entry name" value="HTHLYSR"/>
</dbReference>
<dbReference type="AlphaFoldDB" id="A0A285PJT1"/>
<dbReference type="EMBL" id="OBEL01000004">
    <property type="protein sequence ID" value="SNZ20376.1"/>
    <property type="molecule type" value="Genomic_DNA"/>
</dbReference>
<protein>
    <submittedName>
        <fullName evidence="6">Transcriptional regulator, LysR family</fullName>
    </submittedName>
</protein>
<dbReference type="SUPFAM" id="SSF46785">
    <property type="entry name" value="Winged helix' DNA-binding domain"/>
    <property type="match status" value="1"/>
</dbReference>
<dbReference type="FunFam" id="1.10.10.10:FF:000001">
    <property type="entry name" value="LysR family transcriptional regulator"/>
    <property type="match status" value="1"/>
</dbReference>
<evidence type="ECO:0000256" key="2">
    <source>
        <dbReference type="ARBA" id="ARBA00023015"/>
    </source>
</evidence>
<sequence>MLPTIRQLEFFVATAEAGQISRAAALINVTQSSITIAIRRLESLLGYRLFNRKSHGMELTPQGEDFLRHANAILASLHEAIEAPKEIASDISGTVRLAVTDTISGYFLPVVWQRVAHDHPGLRLSVTEASRPQIEEGLFAGTYDLGLALTSNLPNPERYQLRQVLSSPRNLWVAANHSLADRETVSFAELNNENYILLTMDEHENTMRQIWEKYDFVPRILYKSKSMEALRSMVAQGMGVSILSDMVYRSWSLDGQRIVRKHLSDTVPNMDTGVFWPKENSTTTVTRALIKCICRGK</sequence>
<organism evidence="6 7">
    <name type="scientific">Cohaesibacter gelatinilyticus</name>
    <dbReference type="NCBI Taxonomy" id="372072"/>
    <lineage>
        <taxon>Bacteria</taxon>
        <taxon>Pseudomonadati</taxon>
        <taxon>Pseudomonadota</taxon>
        <taxon>Alphaproteobacteria</taxon>
        <taxon>Hyphomicrobiales</taxon>
        <taxon>Cohaesibacteraceae</taxon>
    </lineage>
</organism>
<evidence type="ECO:0000256" key="4">
    <source>
        <dbReference type="ARBA" id="ARBA00023163"/>
    </source>
</evidence>
<dbReference type="Pfam" id="PF03466">
    <property type="entry name" value="LysR_substrate"/>
    <property type="match status" value="1"/>
</dbReference>
<dbReference type="PROSITE" id="PS50931">
    <property type="entry name" value="HTH_LYSR"/>
    <property type="match status" value="1"/>
</dbReference>
<proteinExistence type="inferred from homology"/>
<dbReference type="InterPro" id="IPR036388">
    <property type="entry name" value="WH-like_DNA-bd_sf"/>
</dbReference>
<gene>
    <name evidence="6" type="ORF">SAMN06265368_3479</name>
</gene>
<keyword evidence="3" id="KW-0238">DNA-binding</keyword>
<dbReference type="InterPro" id="IPR005119">
    <property type="entry name" value="LysR_subst-bd"/>
</dbReference>
<name>A0A285PJT1_9HYPH</name>
<dbReference type="OrthoDB" id="9815174at2"/>
<keyword evidence="2" id="KW-0805">Transcription regulation</keyword>
<dbReference type="Gene3D" id="1.10.10.10">
    <property type="entry name" value="Winged helix-like DNA-binding domain superfamily/Winged helix DNA-binding domain"/>
    <property type="match status" value="1"/>
</dbReference>
<dbReference type="Pfam" id="PF00126">
    <property type="entry name" value="HTH_1"/>
    <property type="match status" value="1"/>
</dbReference>
<dbReference type="GO" id="GO:0003700">
    <property type="term" value="F:DNA-binding transcription factor activity"/>
    <property type="evidence" value="ECO:0007669"/>
    <property type="project" value="InterPro"/>
</dbReference>
<evidence type="ECO:0000256" key="1">
    <source>
        <dbReference type="ARBA" id="ARBA00009437"/>
    </source>
</evidence>
<dbReference type="Gene3D" id="3.40.190.10">
    <property type="entry name" value="Periplasmic binding protein-like II"/>
    <property type="match status" value="2"/>
</dbReference>
<evidence type="ECO:0000259" key="5">
    <source>
        <dbReference type="PROSITE" id="PS50931"/>
    </source>
</evidence>
<evidence type="ECO:0000256" key="3">
    <source>
        <dbReference type="ARBA" id="ARBA00023125"/>
    </source>
</evidence>
<dbReference type="GO" id="GO:0003677">
    <property type="term" value="F:DNA binding"/>
    <property type="evidence" value="ECO:0007669"/>
    <property type="project" value="UniProtKB-KW"/>
</dbReference>
<comment type="similarity">
    <text evidence="1">Belongs to the LysR transcriptional regulatory family.</text>
</comment>
<dbReference type="InterPro" id="IPR036390">
    <property type="entry name" value="WH_DNA-bd_sf"/>
</dbReference>
<dbReference type="GO" id="GO:0032993">
    <property type="term" value="C:protein-DNA complex"/>
    <property type="evidence" value="ECO:0007669"/>
    <property type="project" value="TreeGrafter"/>
</dbReference>